<reference evidence="3" key="1">
    <citation type="submission" date="2019-10" db="EMBL/GenBank/DDBJ databases">
        <authorList>
            <consortium name="DOE Joint Genome Institute"/>
            <person name="Kuo A."/>
            <person name="Miyauchi S."/>
            <person name="Kiss E."/>
            <person name="Drula E."/>
            <person name="Kohler A."/>
            <person name="Sanchez-Garcia M."/>
            <person name="Andreopoulos B."/>
            <person name="Barry K.W."/>
            <person name="Bonito G."/>
            <person name="Buee M."/>
            <person name="Carver A."/>
            <person name="Chen C."/>
            <person name="Cichocki N."/>
            <person name="Clum A."/>
            <person name="Culley D."/>
            <person name="Crous P.W."/>
            <person name="Fauchery L."/>
            <person name="Girlanda M."/>
            <person name="Hayes R."/>
            <person name="Keri Z."/>
            <person name="LaButti K."/>
            <person name="Lipzen A."/>
            <person name="Lombard V."/>
            <person name="Magnuson J."/>
            <person name="Maillard F."/>
            <person name="Morin E."/>
            <person name="Murat C."/>
            <person name="Nolan M."/>
            <person name="Ohm R."/>
            <person name="Pangilinan J."/>
            <person name="Pereira M."/>
            <person name="Perotto S."/>
            <person name="Peter M."/>
            <person name="Riley R."/>
            <person name="Sitrit Y."/>
            <person name="Stielow B."/>
            <person name="Szollosi G."/>
            <person name="Zifcakova L."/>
            <person name="Stursova M."/>
            <person name="Spatafora J.W."/>
            <person name="Tedersoo L."/>
            <person name="Vaario L.-M."/>
            <person name="Yamada A."/>
            <person name="Yan M."/>
            <person name="Wang P."/>
            <person name="Xu J."/>
            <person name="Bruns T."/>
            <person name="Baldrian P."/>
            <person name="Vilgalys R."/>
            <person name="Henrissat B."/>
            <person name="Grigoriev I.V."/>
            <person name="Hibbett D."/>
            <person name="Nagy L.G."/>
            <person name="Martin F.M."/>
        </authorList>
    </citation>
    <scope>NUCLEOTIDE SEQUENCE</scope>
    <source>
        <strain evidence="3">Prilba</strain>
    </source>
</reference>
<keyword evidence="1" id="KW-1133">Transmembrane helix</keyword>
<gene>
    <name evidence="3" type="ORF">DFH94DRAFT_841285</name>
</gene>
<dbReference type="EMBL" id="WHVB01000001">
    <property type="protein sequence ID" value="KAF8486811.1"/>
    <property type="molecule type" value="Genomic_DNA"/>
</dbReference>
<proteinExistence type="predicted"/>
<dbReference type="Pfam" id="PF20152">
    <property type="entry name" value="DUF6534"/>
    <property type="match status" value="1"/>
</dbReference>
<name>A0A9P5N5N7_9AGAM</name>
<dbReference type="OrthoDB" id="3183258at2759"/>
<feature type="domain" description="DUF6534" evidence="2">
    <location>
        <begin position="166"/>
        <end position="255"/>
    </location>
</feature>
<evidence type="ECO:0000313" key="4">
    <source>
        <dbReference type="Proteomes" id="UP000759537"/>
    </source>
</evidence>
<keyword evidence="1" id="KW-0812">Transmembrane</keyword>
<dbReference type="InterPro" id="IPR045339">
    <property type="entry name" value="DUF6534"/>
</dbReference>
<organism evidence="3 4">
    <name type="scientific">Russula ochroleuca</name>
    <dbReference type="NCBI Taxonomy" id="152965"/>
    <lineage>
        <taxon>Eukaryota</taxon>
        <taxon>Fungi</taxon>
        <taxon>Dikarya</taxon>
        <taxon>Basidiomycota</taxon>
        <taxon>Agaricomycotina</taxon>
        <taxon>Agaricomycetes</taxon>
        <taxon>Russulales</taxon>
        <taxon>Russulaceae</taxon>
        <taxon>Russula</taxon>
    </lineage>
</organism>
<dbReference type="PANTHER" id="PTHR40465">
    <property type="entry name" value="CHROMOSOME 1, WHOLE GENOME SHOTGUN SEQUENCE"/>
    <property type="match status" value="1"/>
</dbReference>
<keyword evidence="1" id="KW-0472">Membrane</keyword>
<evidence type="ECO:0000256" key="1">
    <source>
        <dbReference type="SAM" id="Phobius"/>
    </source>
</evidence>
<reference evidence="3" key="2">
    <citation type="journal article" date="2020" name="Nat. Commun.">
        <title>Large-scale genome sequencing of mycorrhizal fungi provides insights into the early evolution of symbiotic traits.</title>
        <authorList>
            <person name="Miyauchi S."/>
            <person name="Kiss E."/>
            <person name="Kuo A."/>
            <person name="Drula E."/>
            <person name="Kohler A."/>
            <person name="Sanchez-Garcia M."/>
            <person name="Morin E."/>
            <person name="Andreopoulos B."/>
            <person name="Barry K.W."/>
            <person name="Bonito G."/>
            <person name="Buee M."/>
            <person name="Carver A."/>
            <person name="Chen C."/>
            <person name="Cichocki N."/>
            <person name="Clum A."/>
            <person name="Culley D."/>
            <person name="Crous P.W."/>
            <person name="Fauchery L."/>
            <person name="Girlanda M."/>
            <person name="Hayes R.D."/>
            <person name="Keri Z."/>
            <person name="LaButti K."/>
            <person name="Lipzen A."/>
            <person name="Lombard V."/>
            <person name="Magnuson J."/>
            <person name="Maillard F."/>
            <person name="Murat C."/>
            <person name="Nolan M."/>
            <person name="Ohm R.A."/>
            <person name="Pangilinan J."/>
            <person name="Pereira M.F."/>
            <person name="Perotto S."/>
            <person name="Peter M."/>
            <person name="Pfister S."/>
            <person name="Riley R."/>
            <person name="Sitrit Y."/>
            <person name="Stielow J.B."/>
            <person name="Szollosi G."/>
            <person name="Zifcakova L."/>
            <person name="Stursova M."/>
            <person name="Spatafora J.W."/>
            <person name="Tedersoo L."/>
            <person name="Vaario L.M."/>
            <person name="Yamada A."/>
            <person name="Yan M."/>
            <person name="Wang P."/>
            <person name="Xu J."/>
            <person name="Bruns T."/>
            <person name="Baldrian P."/>
            <person name="Vilgalys R."/>
            <person name="Dunand C."/>
            <person name="Henrissat B."/>
            <person name="Grigoriev I.V."/>
            <person name="Hibbett D."/>
            <person name="Nagy L.G."/>
            <person name="Martin F.M."/>
        </authorList>
    </citation>
    <scope>NUCLEOTIDE SEQUENCE</scope>
    <source>
        <strain evidence="3">Prilba</strain>
    </source>
</reference>
<feature type="transmembrane region" description="Helical" evidence="1">
    <location>
        <begin position="22"/>
        <end position="40"/>
    </location>
</feature>
<feature type="transmembrane region" description="Helical" evidence="1">
    <location>
        <begin position="90"/>
        <end position="111"/>
    </location>
</feature>
<dbReference type="PANTHER" id="PTHR40465:SF1">
    <property type="entry name" value="DUF6534 DOMAIN-CONTAINING PROTEIN"/>
    <property type="match status" value="1"/>
</dbReference>
<protein>
    <recommendedName>
        <fullName evidence="2">DUF6534 domain-containing protein</fullName>
    </recommendedName>
</protein>
<accession>A0A9P5N5N7</accession>
<evidence type="ECO:0000259" key="2">
    <source>
        <dbReference type="Pfam" id="PF20152"/>
    </source>
</evidence>
<sequence length="317" mass="35267">MSAPPVPSNVAEIISHRGPADTFFSAASLLFGVLWNWTLYGVLLVQLLYGIFFLETLQTALTGADLYYWFASGFGNMDHLIDPYASAFDVPIIGSIVSGAVQYFFVYRVWVLSEKKSWWLCVIISIFSGLDTIAAFAGGIYAHISGRFISGRSLKIIVLTWLAGNTVTDLLIATAMLFYLTRRRNTEFGQFSYFSNHALVRIVRLTVETNVLTTTNSAIALLVVFIFPNKFYYTCPTYILGKLYSNTLLLSLNNRISIREESSTRGTLPTSGTLTAPTFKIPESSIMAADLEMSPQAFKERKLSGEDEVQEKVIDIS</sequence>
<feature type="transmembrane region" description="Helical" evidence="1">
    <location>
        <begin position="156"/>
        <end position="180"/>
    </location>
</feature>
<feature type="transmembrane region" description="Helical" evidence="1">
    <location>
        <begin position="118"/>
        <end position="144"/>
    </location>
</feature>
<dbReference type="AlphaFoldDB" id="A0A9P5N5N7"/>
<dbReference type="Proteomes" id="UP000759537">
    <property type="component" value="Unassembled WGS sequence"/>
</dbReference>
<feature type="transmembrane region" description="Helical" evidence="1">
    <location>
        <begin position="47"/>
        <end position="70"/>
    </location>
</feature>
<keyword evidence="4" id="KW-1185">Reference proteome</keyword>
<evidence type="ECO:0000313" key="3">
    <source>
        <dbReference type="EMBL" id="KAF8486811.1"/>
    </source>
</evidence>
<comment type="caution">
    <text evidence="3">The sequence shown here is derived from an EMBL/GenBank/DDBJ whole genome shotgun (WGS) entry which is preliminary data.</text>
</comment>